<dbReference type="InterPro" id="IPR011014">
    <property type="entry name" value="MscS_channel_TM-2"/>
</dbReference>
<evidence type="ECO:0000256" key="6">
    <source>
        <dbReference type="ARBA" id="ARBA00023136"/>
    </source>
</evidence>
<dbReference type="Proteomes" id="UP000293952">
    <property type="component" value="Unassembled WGS sequence"/>
</dbReference>
<dbReference type="Gene3D" id="1.10.287.1260">
    <property type="match status" value="1"/>
</dbReference>
<evidence type="ECO:0000256" key="3">
    <source>
        <dbReference type="ARBA" id="ARBA00022475"/>
    </source>
</evidence>
<evidence type="ECO:0000259" key="10">
    <source>
        <dbReference type="Pfam" id="PF21088"/>
    </source>
</evidence>
<dbReference type="PANTHER" id="PTHR30221:SF1">
    <property type="entry name" value="SMALL-CONDUCTANCE MECHANOSENSITIVE CHANNEL"/>
    <property type="match status" value="1"/>
</dbReference>
<evidence type="ECO:0000256" key="5">
    <source>
        <dbReference type="ARBA" id="ARBA00022989"/>
    </source>
</evidence>
<gene>
    <name evidence="11" type="ORF">ERX46_04665</name>
</gene>
<evidence type="ECO:0000259" key="8">
    <source>
        <dbReference type="Pfam" id="PF00924"/>
    </source>
</evidence>
<comment type="subcellular location">
    <subcellularLocation>
        <location evidence="1">Cell membrane</location>
        <topology evidence="1">Multi-pass membrane protein</topology>
    </subcellularLocation>
</comment>
<feature type="domain" description="Mechanosensitive ion channel transmembrane helices 2/3" evidence="10">
    <location>
        <begin position="78"/>
        <end position="110"/>
    </location>
</feature>
<dbReference type="GO" id="GO:0005886">
    <property type="term" value="C:plasma membrane"/>
    <property type="evidence" value="ECO:0007669"/>
    <property type="project" value="UniProtKB-SubCell"/>
</dbReference>
<organism evidence="11 12">
    <name type="scientific">Brumimicrobium glaciale</name>
    <dbReference type="NCBI Taxonomy" id="200475"/>
    <lineage>
        <taxon>Bacteria</taxon>
        <taxon>Pseudomonadati</taxon>
        <taxon>Bacteroidota</taxon>
        <taxon>Flavobacteriia</taxon>
        <taxon>Flavobacteriales</taxon>
        <taxon>Crocinitomicaceae</taxon>
        <taxon>Brumimicrobium</taxon>
    </lineage>
</organism>
<dbReference type="SUPFAM" id="SSF50182">
    <property type="entry name" value="Sm-like ribonucleoproteins"/>
    <property type="match status" value="1"/>
</dbReference>
<dbReference type="PANTHER" id="PTHR30221">
    <property type="entry name" value="SMALL-CONDUCTANCE MECHANOSENSITIVE CHANNEL"/>
    <property type="match status" value="1"/>
</dbReference>
<dbReference type="InterPro" id="IPR010920">
    <property type="entry name" value="LSM_dom_sf"/>
</dbReference>
<dbReference type="Gene3D" id="3.30.70.100">
    <property type="match status" value="1"/>
</dbReference>
<dbReference type="Gene3D" id="2.30.30.60">
    <property type="match status" value="1"/>
</dbReference>
<dbReference type="SUPFAM" id="SSF82861">
    <property type="entry name" value="Mechanosensitive channel protein MscS (YggB), transmembrane region"/>
    <property type="match status" value="1"/>
</dbReference>
<keyword evidence="3" id="KW-1003">Cell membrane</keyword>
<protein>
    <submittedName>
        <fullName evidence="11">Mechanosensitive ion channel</fullName>
    </submittedName>
</protein>
<evidence type="ECO:0000256" key="2">
    <source>
        <dbReference type="ARBA" id="ARBA00008017"/>
    </source>
</evidence>
<proteinExistence type="inferred from homology"/>
<dbReference type="EMBL" id="SETE01000002">
    <property type="protein sequence ID" value="RYM34672.1"/>
    <property type="molecule type" value="Genomic_DNA"/>
</dbReference>
<dbReference type="InterPro" id="IPR049142">
    <property type="entry name" value="MS_channel_1st"/>
</dbReference>
<name>A0A4Q4KMV3_9FLAO</name>
<feature type="transmembrane region" description="Helical" evidence="7">
    <location>
        <begin position="64"/>
        <end position="90"/>
    </location>
</feature>
<comment type="caution">
    <text evidence="11">The sequence shown here is derived from an EMBL/GenBank/DDBJ whole genome shotgun (WGS) entry which is preliminary data.</text>
</comment>
<dbReference type="InterPro" id="IPR045275">
    <property type="entry name" value="MscS_archaea/bacteria_type"/>
</dbReference>
<dbReference type="Pfam" id="PF21082">
    <property type="entry name" value="MS_channel_3rd"/>
    <property type="match status" value="1"/>
</dbReference>
<feature type="domain" description="Mechanosensitive ion channel MscS" evidence="8">
    <location>
        <begin position="113"/>
        <end position="178"/>
    </location>
</feature>
<keyword evidence="4 7" id="KW-0812">Transmembrane</keyword>
<evidence type="ECO:0000256" key="7">
    <source>
        <dbReference type="SAM" id="Phobius"/>
    </source>
</evidence>
<comment type="similarity">
    <text evidence="2">Belongs to the MscS (TC 1.A.23) family.</text>
</comment>
<dbReference type="GO" id="GO:0008381">
    <property type="term" value="F:mechanosensitive monoatomic ion channel activity"/>
    <property type="evidence" value="ECO:0007669"/>
    <property type="project" value="InterPro"/>
</dbReference>
<feature type="domain" description="Mechanosensitive ion channel MscS C-terminal" evidence="9">
    <location>
        <begin position="185"/>
        <end position="258"/>
    </location>
</feature>
<keyword evidence="6 7" id="KW-0472">Membrane</keyword>
<dbReference type="InterPro" id="IPR023408">
    <property type="entry name" value="MscS_beta-dom_sf"/>
</dbReference>
<dbReference type="Pfam" id="PF00924">
    <property type="entry name" value="MS_channel_2nd"/>
    <property type="match status" value="1"/>
</dbReference>
<dbReference type="InterPro" id="IPR049278">
    <property type="entry name" value="MS_channel_C"/>
</dbReference>
<evidence type="ECO:0000313" key="12">
    <source>
        <dbReference type="Proteomes" id="UP000293952"/>
    </source>
</evidence>
<dbReference type="AlphaFoldDB" id="A0A4Q4KMV3"/>
<feature type="transmembrane region" description="Helical" evidence="7">
    <location>
        <begin position="96"/>
        <end position="126"/>
    </location>
</feature>
<evidence type="ECO:0000313" key="11">
    <source>
        <dbReference type="EMBL" id="RYM34672.1"/>
    </source>
</evidence>
<dbReference type="InterPro" id="IPR008910">
    <property type="entry name" value="MSC_TM_helix"/>
</dbReference>
<keyword evidence="5 7" id="KW-1133">Transmembrane helix</keyword>
<dbReference type="RefSeq" id="WP_130092681.1">
    <property type="nucleotide sequence ID" value="NZ_SETE01000002.1"/>
</dbReference>
<dbReference type="SUPFAM" id="SSF82689">
    <property type="entry name" value="Mechanosensitive channel protein MscS (YggB), C-terminal domain"/>
    <property type="match status" value="1"/>
</dbReference>
<evidence type="ECO:0000259" key="9">
    <source>
        <dbReference type="Pfam" id="PF21082"/>
    </source>
</evidence>
<keyword evidence="12" id="KW-1185">Reference proteome</keyword>
<evidence type="ECO:0000256" key="4">
    <source>
        <dbReference type="ARBA" id="ARBA00022692"/>
    </source>
</evidence>
<dbReference type="OrthoDB" id="9809206at2"/>
<accession>A0A4Q4KMV3</accession>
<dbReference type="InterPro" id="IPR006685">
    <property type="entry name" value="MscS_channel_2nd"/>
</dbReference>
<reference evidence="11 12" key="1">
    <citation type="submission" date="2019-02" db="EMBL/GenBank/DDBJ databases">
        <title>Genome sequence of the sea-ice species Brumimicrobium glaciale.</title>
        <authorList>
            <person name="Bowman J.P."/>
        </authorList>
    </citation>
    <scope>NUCLEOTIDE SEQUENCE [LARGE SCALE GENOMIC DNA]</scope>
    <source>
        <strain evidence="11 12">IC156</strain>
    </source>
</reference>
<dbReference type="Pfam" id="PF21088">
    <property type="entry name" value="MS_channel_1st"/>
    <property type="match status" value="1"/>
</dbReference>
<dbReference type="Pfam" id="PF05552">
    <property type="entry name" value="MS_channel_1st_1"/>
    <property type="match status" value="1"/>
</dbReference>
<sequence>MNTDILDTEKYFGVSQGEIFSKLIEVGGNLLIAVIIFFIGMRLAKFFSKMVVKILEKRDSDKGLITFMKGLVSGLVKVLTIITVFSQVGIEMTSFIAILGAAGLAIGMAFSGTLGNLAGGVMLLIFKPFKVGDFITTQGESGTVKEIQIFHTVMTTPDNKTIIIPNGPLYNSNITNFSMQPTRRVDFTFGFGYGEDFKLARDTVLEIVNSHDKVFKDPEPFVKLGSLGDSSVNLAVKIWCNKEDYWDIHYYVNEKVYEKYGEIDGLSIPFPQMDVHVDGAIKSQN</sequence>
<feature type="transmembrane region" description="Helical" evidence="7">
    <location>
        <begin position="26"/>
        <end position="44"/>
    </location>
</feature>
<evidence type="ECO:0000256" key="1">
    <source>
        <dbReference type="ARBA" id="ARBA00004651"/>
    </source>
</evidence>
<dbReference type="InterPro" id="IPR011066">
    <property type="entry name" value="MscS_channel_C_sf"/>
</dbReference>